<protein>
    <submittedName>
        <fullName evidence="1">Uncharacterized protein</fullName>
    </submittedName>
</protein>
<comment type="caution">
    <text evidence="1">The sequence shown here is derived from an EMBL/GenBank/DDBJ whole genome shotgun (WGS) entry which is preliminary data.</text>
</comment>
<evidence type="ECO:0000313" key="2">
    <source>
        <dbReference type="Proteomes" id="UP000265520"/>
    </source>
</evidence>
<name>A0A392UCB7_9FABA</name>
<feature type="non-terminal residue" evidence="1">
    <location>
        <position position="81"/>
    </location>
</feature>
<organism evidence="1 2">
    <name type="scientific">Trifolium medium</name>
    <dbReference type="NCBI Taxonomy" id="97028"/>
    <lineage>
        <taxon>Eukaryota</taxon>
        <taxon>Viridiplantae</taxon>
        <taxon>Streptophyta</taxon>
        <taxon>Embryophyta</taxon>
        <taxon>Tracheophyta</taxon>
        <taxon>Spermatophyta</taxon>
        <taxon>Magnoliopsida</taxon>
        <taxon>eudicotyledons</taxon>
        <taxon>Gunneridae</taxon>
        <taxon>Pentapetalae</taxon>
        <taxon>rosids</taxon>
        <taxon>fabids</taxon>
        <taxon>Fabales</taxon>
        <taxon>Fabaceae</taxon>
        <taxon>Papilionoideae</taxon>
        <taxon>50 kb inversion clade</taxon>
        <taxon>NPAAA clade</taxon>
        <taxon>Hologalegina</taxon>
        <taxon>IRL clade</taxon>
        <taxon>Trifolieae</taxon>
        <taxon>Trifolium</taxon>
    </lineage>
</organism>
<dbReference type="Proteomes" id="UP000265520">
    <property type="component" value="Unassembled WGS sequence"/>
</dbReference>
<accession>A0A392UCB7</accession>
<reference evidence="1 2" key="1">
    <citation type="journal article" date="2018" name="Front. Plant Sci.">
        <title>Red Clover (Trifolium pratense) and Zigzag Clover (T. medium) - A Picture of Genomic Similarities and Differences.</title>
        <authorList>
            <person name="Dluhosova J."/>
            <person name="Istvanek J."/>
            <person name="Nedelnik J."/>
            <person name="Repkova J."/>
        </authorList>
    </citation>
    <scope>NUCLEOTIDE SEQUENCE [LARGE SCALE GENOMIC DNA]</scope>
    <source>
        <strain evidence="2">cv. 10/8</strain>
        <tissue evidence="1">Leaf</tissue>
    </source>
</reference>
<keyword evidence="2" id="KW-1185">Reference proteome</keyword>
<sequence>AKHEAQFDKFLRDYIQEDAFERLELDPKAFFSMKAALSELQSPHLSETKVALLTQVESYFNQFGKDLQMLINNREQADAQK</sequence>
<evidence type="ECO:0000313" key="1">
    <source>
        <dbReference type="EMBL" id="MCI69365.1"/>
    </source>
</evidence>
<dbReference type="AlphaFoldDB" id="A0A392UCB7"/>
<dbReference type="EMBL" id="LXQA010754544">
    <property type="protein sequence ID" value="MCI69365.1"/>
    <property type="molecule type" value="Genomic_DNA"/>
</dbReference>
<proteinExistence type="predicted"/>
<feature type="non-terminal residue" evidence="1">
    <location>
        <position position="1"/>
    </location>
</feature>